<evidence type="ECO:0000256" key="1">
    <source>
        <dbReference type="ARBA" id="ARBA00022603"/>
    </source>
</evidence>
<keyword evidence="8" id="KW-1185">Reference proteome</keyword>
<dbReference type="SUPFAM" id="SSF53335">
    <property type="entry name" value="S-adenosyl-L-methionine-dependent methyltransferases"/>
    <property type="match status" value="2"/>
</dbReference>
<dbReference type="Pfam" id="PF22528">
    <property type="entry name" value="PRMT_C"/>
    <property type="match status" value="2"/>
</dbReference>
<feature type="domain" description="Protein arginine N-methyltransferase" evidence="6">
    <location>
        <begin position="462"/>
        <end position="519"/>
    </location>
</feature>
<feature type="domain" description="Protein arginine N-methyltransferase" evidence="6">
    <location>
        <begin position="321"/>
        <end position="427"/>
    </location>
</feature>
<evidence type="ECO:0000259" key="6">
    <source>
        <dbReference type="Pfam" id="PF22528"/>
    </source>
</evidence>
<proteinExistence type="predicted"/>
<evidence type="ECO:0000256" key="4">
    <source>
        <dbReference type="PROSITE-ProRule" id="PRU01015"/>
    </source>
</evidence>
<dbReference type="PROSITE" id="PS51678">
    <property type="entry name" value="SAM_MT_PRMT"/>
    <property type="match status" value="1"/>
</dbReference>
<dbReference type="PANTHER" id="PTHR11006">
    <property type="entry name" value="PROTEIN ARGININE N-METHYLTRANSFERASE"/>
    <property type="match status" value="1"/>
</dbReference>
<dbReference type="EMBL" id="PNBA02000012">
    <property type="protein sequence ID" value="KAG6405470.1"/>
    <property type="molecule type" value="Genomic_DNA"/>
</dbReference>
<accession>A0A8X8X475</accession>
<dbReference type="Gene3D" id="2.70.160.11">
    <property type="entry name" value="Hnrnp arginine n-methyltransferase1"/>
    <property type="match status" value="1"/>
</dbReference>
<dbReference type="PANTHER" id="PTHR11006:SF73">
    <property type="entry name" value="PROTEIN ARGININE N-METHYLTRANSFERASE 6"/>
    <property type="match status" value="1"/>
</dbReference>
<dbReference type="InterPro" id="IPR025799">
    <property type="entry name" value="Arg_MeTrfase"/>
</dbReference>
<evidence type="ECO:0000313" key="8">
    <source>
        <dbReference type="Proteomes" id="UP000298416"/>
    </source>
</evidence>
<dbReference type="FunFam" id="2.70.160.11:FF:000008">
    <property type="entry name" value="Protein arginine N-methyltransferase 6"/>
    <property type="match status" value="1"/>
</dbReference>
<evidence type="ECO:0000256" key="5">
    <source>
        <dbReference type="SAM" id="MobiDB-lite"/>
    </source>
</evidence>
<feature type="region of interest" description="Disordered" evidence="5">
    <location>
        <begin position="28"/>
        <end position="75"/>
    </location>
</feature>
<evidence type="ECO:0000313" key="7">
    <source>
        <dbReference type="EMBL" id="KAG6405470.1"/>
    </source>
</evidence>
<protein>
    <recommendedName>
        <fullName evidence="6">Protein arginine N-methyltransferase domain-containing protein</fullName>
    </recommendedName>
</protein>
<sequence>MFQSTSGGNGSGGGAGLGGDAAFHNGFLHGGGAQLTRTRPRRGTRRRQHDQGGGDSDPRVSQLQEHNDTERPPRPCTDFDVAYFNSYAHLGIHEEMIKVRLLRVINTAFLLLIPGVNVWSLDCNQMHVRLAPTFGFELLNYVKERCEKGSKASNENIHAMVVLDVGCGTGILSIFCAQAGAKRVYAVDASNIAIQNIAVKGERVSNRKQKHYVMTDDNLNLDIGIQKIPAVCWENLKCIYFDNDGFKRGKAANEVIKANNLSDTVIVLHGRVEDVEIDEKVDVIVSEWMGYMLLYESMLGSVITARDRWLKPGGLILPSYATLYMAPVSYPERYSESVDFWRNVYGIDMSAMMPLAKQCAFEEPSVEMISGENVLTWPHVVKHVDCSTLTIEELQTVSTRFTFKSMMRAPFHGFAFWFDVEFGTSSVNTSKSNNAQPALLAAPDDTAKETDKTKKRANPSEGLVLSTAPEAPPTHWQQTLIYFYDPIEVEQDQVIEGSVTLTQSLENARFMNVHLEYSSGGRSFVKESVMR</sequence>
<dbReference type="GO" id="GO:0016274">
    <property type="term" value="F:protein-arginine N-methyltransferase activity"/>
    <property type="evidence" value="ECO:0007669"/>
    <property type="project" value="InterPro"/>
</dbReference>
<dbReference type="Proteomes" id="UP000298416">
    <property type="component" value="Unassembled WGS sequence"/>
</dbReference>
<dbReference type="GO" id="GO:0032259">
    <property type="term" value="P:methylation"/>
    <property type="evidence" value="ECO:0007669"/>
    <property type="project" value="UniProtKB-KW"/>
</dbReference>
<dbReference type="Gene3D" id="3.40.50.150">
    <property type="entry name" value="Vaccinia Virus protein VP39"/>
    <property type="match status" value="1"/>
</dbReference>
<name>A0A8X8X475_SALSN</name>
<feature type="compositionally biased region" description="Basic and acidic residues" evidence="5">
    <location>
        <begin position="49"/>
        <end position="58"/>
    </location>
</feature>
<dbReference type="InterPro" id="IPR055135">
    <property type="entry name" value="PRMT_dom"/>
</dbReference>
<keyword evidence="1 4" id="KW-0489">Methyltransferase</keyword>
<organism evidence="7">
    <name type="scientific">Salvia splendens</name>
    <name type="common">Scarlet sage</name>
    <dbReference type="NCBI Taxonomy" id="180675"/>
    <lineage>
        <taxon>Eukaryota</taxon>
        <taxon>Viridiplantae</taxon>
        <taxon>Streptophyta</taxon>
        <taxon>Embryophyta</taxon>
        <taxon>Tracheophyta</taxon>
        <taxon>Spermatophyta</taxon>
        <taxon>Magnoliopsida</taxon>
        <taxon>eudicotyledons</taxon>
        <taxon>Gunneridae</taxon>
        <taxon>Pentapetalae</taxon>
        <taxon>asterids</taxon>
        <taxon>lamiids</taxon>
        <taxon>Lamiales</taxon>
        <taxon>Lamiaceae</taxon>
        <taxon>Nepetoideae</taxon>
        <taxon>Mentheae</taxon>
        <taxon>Salviinae</taxon>
        <taxon>Salvia</taxon>
        <taxon>Salvia subgen. Calosphace</taxon>
        <taxon>core Calosphace</taxon>
    </lineage>
</organism>
<reference evidence="7" key="2">
    <citation type="submission" date="2020-08" db="EMBL/GenBank/DDBJ databases">
        <title>Plant Genome Project.</title>
        <authorList>
            <person name="Zhang R.-G."/>
        </authorList>
    </citation>
    <scope>NUCLEOTIDE SEQUENCE</scope>
    <source>
        <strain evidence="7">Huo1</strain>
        <tissue evidence="7">Leaf</tissue>
    </source>
</reference>
<evidence type="ECO:0000256" key="2">
    <source>
        <dbReference type="ARBA" id="ARBA00022679"/>
    </source>
</evidence>
<dbReference type="Pfam" id="PF06325">
    <property type="entry name" value="PrmA"/>
    <property type="match status" value="1"/>
</dbReference>
<keyword evidence="2 4" id="KW-0808">Transferase</keyword>
<gene>
    <name evidence="7" type="ORF">SASPL_133060</name>
</gene>
<keyword evidence="3 4" id="KW-0949">S-adenosyl-L-methionine</keyword>
<reference evidence="7" key="1">
    <citation type="submission" date="2018-01" db="EMBL/GenBank/DDBJ databases">
        <authorList>
            <person name="Mao J.F."/>
        </authorList>
    </citation>
    <scope>NUCLEOTIDE SEQUENCE</scope>
    <source>
        <strain evidence="7">Huo1</strain>
        <tissue evidence="7">Leaf</tissue>
    </source>
</reference>
<evidence type="ECO:0000256" key="3">
    <source>
        <dbReference type="ARBA" id="ARBA00022691"/>
    </source>
</evidence>
<comment type="caution">
    <text evidence="7">The sequence shown here is derived from an EMBL/GenBank/DDBJ whole genome shotgun (WGS) entry which is preliminary data.</text>
</comment>
<feature type="compositionally biased region" description="Basic residues" evidence="5">
    <location>
        <begin position="38"/>
        <end position="48"/>
    </location>
</feature>
<feature type="region of interest" description="Disordered" evidence="5">
    <location>
        <begin position="434"/>
        <end position="469"/>
    </location>
</feature>
<dbReference type="AlphaFoldDB" id="A0A8X8X475"/>
<dbReference type="CDD" id="cd02440">
    <property type="entry name" value="AdoMet_MTases"/>
    <property type="match status" value="1"/>
</dbReference>
<dbReference type="InterPro" id="IPR029063">
    <property type="entry name" value="SAM-dependent_MTases_sf"/>
</dbReference>
<dbReference type="GO" id="GO:0042054">
    <property type="term" value="F:histone methyltransferase activity"/>
    <property type="evidence" value="ECO:0007669"/>
    <property type="project" value="TreeGrafter"/>
</dbReference>